<dbReference type="InterPro" id="IPR052592">
    <property type="entry name" value="LRR-RLK"/>
</dbReference>
<evidence type="ECO:0000256" key="5">
    <source>
        <dbReference type="ARBA" id="ARBA00022737"/>
    </source>
</evidence>
<protein>
    <recommendedName>
        <fullName evidence="9">Piriformospora indica-insensitive protein 2-like</fullName>
    </recommendedName>
</protein>
<evidence type="ECO:0008006" key="9">
    <source>
        <dbReference type="Google" id="ProtNLM"/>
    </source>
</evidence>
<dbReference type="InterPro" id="IPR003591">
    <property type="entry name" value="Leu-rich_rpt_typical-subtyp"/>
</dbReference>
<organism evidence="8">
    <name type="scientific">Cucumis melo</name>
    <name type="common">Muskmelon</name>
    <dbReference type="NCBI Taxonomy" id="3656"/>
    <lineage>
        <taxon>Eukaryota</taxon>
        <taxon>Viridiplantae</taxon>
        <taxon>Streptophyta</taxon>
        <taxon>Embryophyta</taxon>
        <taxon>Tracheophyta</taxon>
        <taxon>Spermatophyta</taxon>
        <taxon>Magnoliopsida</taxon>
        <taxon>eudicotyledons</taxon>
        <taxon>Gunneridae</taxon>
        <taxon>Pentapetalae</taxon>
        <taxon>rosids</taxon>
        <taxon>fabids</taxon>
        <taxon>Cucurbitales</taxon>
        <taxon>Cucurbitaceae</taxon>
        <taxon>Benincaseae</taxon>
        <taxon>Cucumis</taxon>
    </lineage>
</organism>
<feature type="chain" id="PRO_5039886263" description="Piriformospora indica-insensitive protein 2-like" evidence="7">
    <location>
        <begin position="21"/>
        <end position="523"/>
    </location>
</feature>
<dbReference type="Pfam" id="PF13855">
    <property type="entry name" value="LRR_8"/>
    <property type="match status" value="1"/>
</dbReference>
<dbReference type="SMART" id="SM00369">
    <property type="entry name" value="LRR_TYP"/>
    <property type="match status" value="4"/>
</dbReference>
<evidence type="ECO:0000256" key="6">
    <source>
        <dbReference type="ARBA" id="ARBA00023136"/>
    </source>
</evidence>
<dbReference type="GO" id="GO:0051707">
    <property type="term" value="P:response to other organism"/>
    <property type="evidence" value="ECO:0007669"/>
    <property type="project" value="UniProtKB-ARBA"/>
</dbReference>
<dbReference type="SUPFAM" id="SSF52058">
    <property type="entry name" value="L domain-like"/>
    <property type="match status" value="1"/>
</dbReference>
<evidence type="ECO:0000256" key="3">
    <source>
        <dbReference type="ARBA" id="ARBA00022614"/>
    </source>
</evidence>
<dbReference type="Gene3D" id="3.80.10.10">
    <property type="entry name" value="Ribonuclease Inhibitor"/>
    <property type="match status" value="3"/>
</dbReference>
<evidence type="ECO:0000256" key="7">
    <source>
        <dbReference type="SAM" id="SignalP"/>
    </source>
</evidence>
<dbReference type="Pfam" id="PF00560">
    <property type="entry name" value="LRR_1"/>
    <property type="match status" value="1"/>
</dbReference>
<evidence type="ECO:0000313" key="8">
    <source>
        <dbReference type="EnsemblPlants" id="MELO3C012205.2.1"/>
    </source>
</evidence>
<dbReference type="EnsemblPlants" id="MELO3C012205.2.1">
    <property type="protein sequence ID" value="MELO3C012205.2.1"/>
    <property type="gene ID" value="MELO3C012205.2"/>
</dbReference>
<dbReference type="FunFam" id="3.80.10.10:FF:000269">
    <property type="entry name" value="Piriformospora indica-insensitive protein 2"/>
    <property type="match status" value="1"/>
</dbReference>
<dbReference type="GO" id="GO:0005886">
    <property type="term" value="C:plasma membrane"/>
    <property type="evidence" value="ECO:0007669"/>
    <property type="project" value="UniProtKB-SubCell"/>
</dbReference>
<reference evidence="8" key="1">
    <citation type="submission" date="2023-03" db="UniProtKB">
        <authorList>
            <consortium name="EnsemblPlants"/>
        </authorList>
    </citation>
    <scope>IDENTIFICATION</scope>
</reference>
<keyword evidence="5" id="KW-0677">Repeat</keyword>
<dbReference type="InterPro" id="IPR032675">
    <property type="entry name" value="LRR_dom_sf"/>
</dbReference>
<keyword evidence="6" id="KW-0472">Membrane</keyword>
<keyword evidence="4 7" id="KW-0732">Signal</keyword>
<dbReference type="AlphaFoldDB" id="A0A9I9D2U4"/>
<sequence length="523" mass="57561">MRKLFIVMFFVCLGSWRSYAQDSGEAPMEKTEMDSLFSAIQGFVGNWWNGSDLYPDPCGWTPIQGVSCDIFDGLWYVTSLNIGPTHDNSLACSPNAHFRQQLFELKHLKTLSFFSCFVSTKGKNSVSLPTGEWLKLAGSLESLEFRSNAALAGQIPATLGSLSKLQSLVLLQNGFVGEIPENFGDLIKLKRLVLAGNSLTGPITQNLGKLSELLILDLSRNSLSGSLPSSLGNLTALLKLDLSENKLSGILPSELGNMGNLTLLDLSNNSFYGGLRQSFEKMNSLEEIILSSNPIGGELNTINWKNLQNLAILDLSDMGLYGEIPDSLSELKSLRFLGLSHNNLTGTPSPKLANLPFVSAIYLFGNNLSGDLKFSEQFYGKMGRRFGAWGNPNLCYPIGTLAAKNAPFGVKPCEEEKQEVVKLMKKPISKGNFDTNNWNLDVSKGCSLIGIEEFWWKFVGNTLTMFSDPRNFLTNTILGQPLELTRYPLDIELDCGIRQVKGVEKEMENGVEKEMENGGENLV</sequence>
<proteinExistence type="predicted"/>
<feature type="signal peptide" evidence="7">
    <location>
        <begin position="1"/>
        <end position="20"/>
    </location>
</feature>
<dbReference type="FunFam" id="3.80.10.10:FF:000299">
    <property type="entry name" value="Piriformospora indica-insensitive protein 2"/>
    <property type="match status" value="1"/>
</dbReference>
<dbReference type="Gramene" id="MELO3C012205.2.1">
    <property type="protein sequence ID" value="MELO3C012205.2.1"/>
    <property type="gene ID" value="MELO3C012205.2"/>
</dbReference>
<accession>A0A9I9D2U4</accession>
<dbReference type="PRINTS" id="PR00019">
    <property type="entry name" value="LEURICHRPT"/>
</dbReference>
<keyword evidence="3" id="KW-0433">Leucine-rich repeat</keyword>
<dbReference type="PANTHER" id="PTHR48054:SF23">
    <property type="entry name" value="PIRIFORMOSPORA INDICA-INSENSITIVE PROTEIN 2-LIKE"/>
    <property type="match status" value="1"/>
</dbReference>
<dbReference type="InterPro" id="IPR001611">
    <property type="entry name" value="Leu-rich_rpt"/>
</dbReference>
<name>A0A9I9D2U4_CUCME</name>
<evidence type="ECO:0000256" key="2">
    <source>
        <dbReference type="ARBA" id="ARBA00022475"/>
    </source>
</evidence>
<comment type="subcellular location">
    <subcellularLocation>
        <location evidence="1">Cell membrane</location>
    </subcellularLocation>
</comment>
<dbReference type="PANTHER" id="PTHR48054">
    <property type="entry name" value="RECEPTOR KINASE-LIKE PROTEIN XA21"/>
    <property type="match status" value="1"/>
</dbReference>
<evidence type="ECO:0000256" key="4">
    <source>
        <dbReference type="ARBA" id="ARBA00022729"/>
    </source>
</evidence>
<keyword evidence="2" id="KW-1003">Cell membrane</keyword>
<evidence type="ECO:0000256" key="1">
    <source>
        <dbReference type="ARBA" id="ARBA00004236"/>
    </source>
</evidence>